<dbReference type="InterPro" id="IPR022000">
    <property type="entry name" value="Min27-like_integrase_DNA_bind"/>
</dbReference>
<dbReference type="PANTHER" id="PTHR30629">
    <property type="entry name" value="PROPHAGE INTEGRASE"/>
    <property type="match status" value="1"/>
</dbReference>
<proteinExistence type="inferred from homology"/>
<dbReference type="EMBL" id="CP066167">
    <property type="protein sequence ID" value="QQD17295.1"/>
    <property type="molecule type" value="Genomic_DNA"/>
</dbReference>
<dbReference type="Gene3D" id="1.10.150.130">
    <property type="match status" value="1"/>
</dbReference>
<evidence type="ECO:0000256" key="3">
    <source>
        <dbReference type="ARBA" id="ARBA00023125"/>
    </source>
</evidence>
<dbReference type="PROSITE" id="PS51900">
    <property type="entry name" value="CB"/>
    <property type="match status" value="1"/>
</dbReference>
<dbReference type="InterPro" id="IPR004107">
    <property type="entry name" value="Integrase_SAM-like_N"/>
</dbReference>
<dbReference type="GO" id="GO:0015074">
    <property type="term" value="P:DNA integration"/>
    <property type="evidence" value="ECO:0007669"/>
    <property type="project" value="UniProtKB-KW"/>
</dbReference>
<dbReference type="Pfam" id="PF14659">
    <property type="entry name" value="Phage_int_SAM_3"/>
    <property type="match status" value="1"/>
</dbReference>
<evidence type="ECO:0000313" key="9">
    <source>
        <dbReference type="Proteomes" id="UP000596063"/>
    </source>
</evidence>
<dbReference type="Pfam" id="PF12167">
    <property type="entry name" value="Arm-DNA-bind_2"/>
    <property type="match status" value="1"/>
</dbReference>
<dbReference type="SUPFAM" id="SSF56349">
    <property type="entry name" value="DNA breaking-rejoining enzymes"/>
    <property type="match status" value="1"/>
</dbReference>
<protein>
    <submittedName>
        <fullName evidence="8">Site-specific integrase</fullName>
    </submittedName>
</protein>
<dbReference type="GO" id="GO:0003677">
    <property type="term" value="F:DNA binding"/>
    <property type="evidence" value="ECO:0007669"/>
    <property type="project" value="UniProtKB-UniRule"/>
</dbReference>
<keyword evidence="2" id="KW-0229">DNA integration</keyword>
<dbReference type="InterPro" id="IPR011010">
    <property type="entry name" value="DNA_brk_join_enz"/>
</dbReference>
<accession>A0A7T4QYT4</accession>
<dbReference type="PANTHER" id="PTHR30629:SF2">
    <property type="entry name" value="PROPHAGE INTEGRASE INTS-RELATED"/>
    <property type="match status" value="1"/>
</dbReference>
<dbReference type="Proteomes" id="UP000596063">
    <property type="component" value="Chromosome"/>
</dbReference>
<dbReference type="InterPro" id="IPR044068">
    <property type="entry name" value="CB"/>
</dbReference>
<evidence type="ECO:0000256" key="2">
    <source>
        <dbReference type="ARBA" id="ARBA00022908"/>
    </source>
</evidence>
<evidence type="ECO:0000259" key="6">
    <source>
        <dbReference type="PROSITE" id="PS51898"/>
    </source>
</evidence>
<reference evidence="8 9" key="1">
    <citation type="submission" date="2020-12" db="EMBL/GenBank/DDBJ databases">
        <authorList>
            <person name="Shan Y."/>
        </authorList>
    </citation>
    <scope>NUCLEOTIDE SEQUENCE [LARGE SCALE GENOMIC DNA]</scope>
    <source>
        <strain evidence="9">csc3.9</strain>
    </source>
</reference>
<organism evidence="8 9">
    <name type="scientific">Spongiibacter nanhainus</name>
    <dbReference type="NCBI Taxonomy" id="2794344"/>
    <lineage>
        <taxon>Bacteria</taxon>
        <taxon>Pseudomonadati</taxon>
        <taxon>Pseudomonadota</taxon>
        <taxon>Gammaproteobacteria</taxon>
        <taxon>Cellvibrionales</taxon>
        <taxon>Spongiibacteraceae</taxon>
        <taxon>Spongiibacter</taxon>
    </lineage>
</organism>
<name>A0A7T4QYT4_9GAMM</name>
<keyword evidence="3 5" id="KW-0238">DNA-binding</keyword>
<gene>
    <name evidence="8" type="ORF">I6N98_13090</name>
</gene>
<feature type="domain" description="Core-binding (CB)" evidence="7">
    <location>
        <begin position="104"/>
        <end position="192"/>
    </location>
</feature>
<dbReference type="InterPro" id="IPR050808">
    <property type="entry name" value="Phage_Integrase"/>
</dbReference>
<dbReference type="KEGG" id="snan:I6N98_13090"/>
<evidence type="ECO:0000259" key="7">
    <source>
        <dbReference type="PROSITE" id="PS51900"/>
    </source>
</evidence>
<dbReference type="Pfam" id="PF00589">
    <property type="entry name" value="Phage_integrase"/>
    <property type="match status" value="1"/>
</dbReference>
<evidence type="ECO:0000256" key="1">
    <source>
        <dbReference type="ARBA" id="ARBA00008857"/>
    </source>
</evidence>
<dbReference type="PROSITE" id="PS51898">
    <property type="entry name" value="TYR_RECOMBINASE"/>
    <property type="match status" value="1"/>
</dbReference>
<dbReference type="Gene3D" id="1.10.443.10">
    <property type="entry name" value="Intergrase catalytic core"/>
    <property type="match status" value="1"/>
</dbReference>
<dbReference type="CDD" id="cd01189">
    <property type="entry name" value="INT_ICEBs1_C_like"/>
    <property type="match status" value="1"/>
</dbReference>
<dbReference type="InterPro" id="IPR010998">
    <property type="entry name" value="Integrase_recombinase_N"/>
</dbReference>
<dbReference type="GO" id="GO:0006310">
    <property type="term" value="P:DNA recombination"/>
    <property type="evidence" value="ECO:0007669"/>
    <property type="project" value="UniProtKB-KW"/>
</dbReference>
<dbReference type="RefSeq" id="WP_198568797.1">
    <property type="nucleotide sequence ID" value="NZ_CP066167.1"/>
</dbReference>
<evidence type="ECO:0000256" key="4">
    <source>
        <dbReference type="ARBA" id="ARBA00023172"/>
    </source>
</evidence>
<dbReference type="InterPro" id="IPR002104">
    <property type="entry name" value="Integrase_catalytic"/>
</dbReference>
<dbReference type="AlphaFoldDB" id="A0A7T4QYT4"/>
<evidence type="ECO:0000313" key="8">
    <source>
        <dbReference type="EMBL" id="QQD17295.1"/>
    </source>
</evidence>
<feature type="domain" description="Tyr recombinase" evidence="6">
    <location>
        <begin position="212"/>
        <end position="397"/>
    </location>
</feature>
<sequence>MGSIRARNETRRLFFEFRYRGKRCREQTALEDTPANRRKMEQVLKKIEAEITLGQFDYLAYFPNSKTGQKLVAETVVAAPPTLPPAGSRQLVRTEATDEDVDCPTFDDFAKQWLMENEVRWRKSTLELQQSFLSRHLIPAFGERKVNSITKAEVLSFRSKLAKVPGHHDKLLSAKTINEIVGSLKAILDEAADRYEFTSPTERIKRLKVQKKDIHPFSLEQVRLILENVREDYHCYMTVRFFTGMRSGELHGLKWKYIDFERRQILIRETFTKGRVEYTKTDGSQREIRMSEAVYMALKKQEAATRRVSEYVFCNRLGQPLDNKNFTDRVWYPLLRYLGLAIRRPYQTRHTAATLWLASGESPEWIATQLGHTSTEMLFRVYSRYVPNLTRQDGSAFEKMLGTTEASALEES</sequence>
<keyword evidence="4" id="KW-0233">DNA recombination</keyword>
<evidence type="ECO:0000256" key="5">
    <source>
        <dbReference type="PROSITE-ProRule" id="PRU01248"/>
    </source>
</evidence>
<keyword evidence="9" id="KW-1185">Reference proteome</keyword>
<comment type="similarity">
    <text evidence="1">Belongs to the 'phage' integrase family.</text>
</comment>
<dbReference type="InterPro" id="IPR013762">
    <property type="entry name" value="Integrase-like_cat_sf"/>
</dbReference>